<keyword evidence="5" id="KW-1185">Reference proteome</keyword>
<keyword evidence="3" id="KW-0472">Membrane</keyword>
<dbReference type="GO" id="GO:0000030">
    <property type="term" value="F:mannosyltransferase activity"/>
    <property type="evidence" value="ECO:0007669"/>
    <property type="project" value="TreeGrafter"/>
</dbReference>
<keyword evidence="3" id="KW-0812">Transmembrane</keyword>
<evidence type="ECO:0000313" key="5">
    <source>
        <dbReference type="Proteomes" id="UP000323011"/>
    </source>
</evidence>
<dbReference type="InterPro" id="IPR007577">
    <property type="entry name" value="GlycoTrfase_DXD_sugar-bd_CS"/>
</dbReference>
<evidence type="ECO:0000256" key="2">
    <source>
        <dbReference type="SAM" id="MobiDB-lite"/>
    </source>
</evidence>
<keyword evidence="3" id="KW-1133">Transmembrane helix</keyword>
<sequence>MPPLGSLRALRLEATQFALRHPGVKVVNGANPRLGGPAPGAREGAGLHAGRAANAVPGGEALGEHGGAFDDADFAALGVTSTDAESLVPRLVHQTWKDHDVPDRWKGSHAAWAASWGEEVPFTLLLWSDAALEDFVGRFFPWFLPQYRAYGVHIQRVDAARYFLLYAMGGIYADLDVGFRRSSRWRDVLRSELTLPTTEPVGLSNDFMAGAPGHPFFGVLCRRLLSPLASPRWIYTRFFTVMFSTGPSFVSTQLVGFRLARAAEGLPAEVYPQRGGGAAAGAGGTGGVWLLAPSLYDSGPASIVGHVHGASWHDTSTSLLWQWYDMLPEAVALPLVIAGITLAIATPVVVAVCAIGWAPCCLRREARALLCCLYTSLLLSACCGGPERPCFCCESLAEPISSPPDNPRGGRPVAESRSAPRQTGVV</sequence>
<gene>
    <name evidence="4" type="ORF">FNF29_02896</name>
</gene>
<dbReference type="PANTHER" id="PTHR32385">
    <property type="entry name" value="MANNOSYL PHOSPHORYLINOSITOL CERAMIDE SYNTHASE"/>
    <property type="match status" value="1"/>
</dbReference>
<reference evidence="4 5" key="1">
    <citation type="submission" date="2019-07" db="EMBL/GenBank/DDBJ databases">
        <title>Genomes of Cafeteria roenbergensis.</title>
        <authorList>
            <person name="Fischer M.G."/>
            <person name="Hackl T."/>
            <person name="Roman M."/>
        </authorList>
    </citation>
    <scope>NUCLEOTIDE SEQUENCE [LARGE SCALE GENOMIC DNA]</scope>
    <source>
        <strain evidence="4 5">BVI</strain>
    </source>
</reference>
<evidence type="ECO:0000256" key="3">
    <source>
        <dbReference type="SAM" id="Phobius"/>
    </source>
</evidence>
<dbReference type="AlphaFoldDB" id="A0A5A8CMH0"/>
<dbReference type="PANTHER" id="PTHR32385:SF15">
    <property type="entry name" value="INOSITOL PHOSPHOCERAMIDE MANNOSYLTRANSFERASE 1"/>
    <property type="match status" value="1"/>
</dbReference>
<dbReference type="EMBL" id="VLTN01000014">
    <property type="protein sequence ID" value="KAA0153908.1"/>
    <property type="molecule type" value="Genomic_DNA"/>
</dbReference>
<name>A0A5A8CMH0_CAFRO</name>
<evidence type="ECO:0000313" key="4">
    <source>
        <dbReference type="EMBL" id="KAA0153908.1"/>
    </source>
</evidence>
<dbReference type="Gene3D" id="3.90.550.20">
    <property type="match status" value="1"/>
</dbReference>
<evidence type="ECO:0008006" key="6">
    <source>
        <dbReference type="Google" id="ProtNLM"/>
    </source>
</evidence>
<dbReference type="GO" id="GO:0016020">
    <property type="term" value="C:membrane"/>
    <property type="evidence" value="ECO:0007669"/>
    <property type="project" value="GOC"/>
</dbReference>
<feature type="transmembrane region" description="Helical" evidence="3">
    <location>
        <begin position="335"/>
        <end position="358"/>
    </location>
</feature>
<dbReference type="InterPro" id="IPR029044">
    <property type="entry name" value="Nucleotide-diphossugar_trans"/>
</dbReference>
<proteinExistence type="predicted"/>
<dbReference type="Proteomes" id="UP000323011">
    <property type="component" value="Unassembled WGS sequence"/>
</dbReference>
<protein>
    <recommendedName>
        <fullName evidence="6">Alpha 1,4-glycosyltransferase domain-containing protein</fullName>
    </recommendedName>
</protein>
<dbReference type="SUPFAM" id="SSF53448">
    <property type="entry name" value="Nucleotide-diphospho-sugar transferases"/>
    <property type="match status" value="1"/>
</dbReference>
<keyword evidence="1" id="KW-0808">Transferase</keyword>
<accession>A0A5A8CMH0</accession>
<dbReference type="InterPro" id="IPR051706">
    <property type="entry name" value="Glycosyltransferase_domain"/>
</dbReference>
<comment type="caution">
    <text evidence="4">The sequence shown here is derived from an EMBL/GenBank/DDBJ whole genome shotgun (WGS) entry which is preliminary data.</text>
</comment>
<organism evidence="4 5">
    <name type="scientific">Cafeteria roenbergensis</name>
    <name type="common">Marine flagellate</name>
    <dbReference type="NCBI Taxonomy" id="33653"/>
    <lineage>
        <taxon>Eukaryota</taxon>
        <taxon>Sar</taxon>
        <taxon>Stramenopiles</taxon>
        <taxon>Bigyra</taxon>
        <taxon>Opalozoa</taxon>
        <taxon>Bicosoecida</taxon>
        <taxon>Cafeteriaceae</taxon>
        <taxon>Cafeteria</taxon>
    </lineage>
</organism>
<dbReference type="Pfam" id="PF04488">
    <property type="entry name" value="Gly_transf_sug"/>
    <property type="match status" value="1"/>
</dbReference>
<dbReference type="GO" id="GO:0051999">
    <property type="term" value="P:mannosyl-inositol phosphorylceramide biosynthetic process"/>
    <property type="evidence" value="ECO:0007669"/>
    <property type="project" value="TreeGrafter"/>
</dbReference>
<evidence type="ECO:0000256" key="1">
    <source>
        <dbReference type="ARBA" id="ARBA00022679"/>
    </source>
</evidence>
<feature type="region of interest" description="Disordered" evidence="2">
    <location>
        <begin position="401"/>
        <end position="426"/>
    </location>
</feature>